<evidence type="ECO:0008006" key="3">
    <source>
        <dbReference type="Google" id="ProtNLM"/>
    </source>
</evidence>
<dbReference type="InterPro" id="IPR007375">
    <property type="entry name" value="SoxG"/>
</dbReference>
<evidence type="ECO:0000313" key="2">
    <source>
        <dbReference type="Proteomes" id="UP000586918"/>
    </source>
</evidence>
<proteinExistence type="predicted"/>
<accession>A0A848DEH2</accession>
<dbReference type="InterPro" id="IPR027266">
    <property type="entry name" value="TrmE/GcvT-like"/>
</dbReference>
<dbReference type="Pfam" id="PF04268">
    <property type="entry name" value="SoxG"/>
    <property type="match status" value="1"/>
</dbReference>
<sequence length="222" mass="22660">MSDADRSADGPTVTIARSPIAAPEPLVPHRGWEVSGRRSAAALTITDLTPLAKVAVRAPMDGAVQRALGAPFGRAARDGAPALDGTLVVGSGPGEWLVLAPVGTAGEVREQLAGIVTEAGEFGTVVDLTHGRALLRLRGEASADLLAKVCAVDLSDAVTPDGAAFRSSVANLVTDVVRDDAGGVRSYLLHCERSSGQYLAAALLDAGAEFGIDVDGFRDPGI</sequence>
<gene>
    <name evidence="1" type="ORF">HF519_05160</name>
</gene>
<name>A0A848DEH2_9PSEU</name>
<dbReference type="Gene3D" id="3.30.70.1520">
    <property type="entry name" value="Heterotetrameric sarcosine oxidase"/>
    <property type="match status" value="1"/>
</dbReference>
<protein>
    <recommendedName>
        <fullName evidence="3">Sarcosine oxidase subunit gamma</fullName>
    </recommendedName>
</protein>
<dbReference type="Gene3D" id="3.30.1360.120">
    <property type="entry name" value="Probable tRNA modification gtpase trme, domain 1"/>
    <property type="match status" value="1"/>
</dbReference>
<dbReference type="Proteomes" id="UP000586918">
    <property type="component" value="Unassembled WGS sequence"/>
</dbReference>
<reference evidence="1 2" key="1">
    <citation type="submission" date="2020-04" db="EMBL/GenBank/DDBJ databases">
        <authorList>
            <person name="Klaysubun C."/>
            <person name="Duangmal K."/>
            <person name="Lipun K."/>
        </authorList>
    </citation>
    <scope>NUCLEOTIDE SEQUENCE [LARGE SCALE GENOMIC DNA]</scope>
    <source>
        <strain evidence="1 2">DSM 45300</strain>
    </source>
</reference>
<comment type="caution">
    <text evidence="1">The sequence shown here is derived from an EMBL/GenBank/DDBJ whole genome shotgun (WGS) entry which is preliminary data.</text>
</comment>
<evidence type="ECO:0000313" key="1">
    <source>
        <dbReference type="EMBL" id="NMH90986.1"/>
    </source>
</evidence>
<dbReference type="SUPFAM" id="SSF103025">
    <property type="entry name" value="Folate-binding domain"/>
    <property type="match status" value="1"/>
</dbReference>
<dbReference type="EMBL" id="JAAXKZ010000011">
    <property type="protein sequence ID" value="NMH90986.1"/>
    <property type="molecule type" value="Genomic_DNA"/>
</dbReference>
<dbReference type="RefSeq" id="WP_169410603.1">
    <property type="nucleotide sequence ID" value="NZ_JAAXKZ010000011.1"/>
</dbReference>
<organism evidence="1 2">
    <name type="scientific">Pseudonocardia bannensis</name>
    <dbReference type="NCBI Taxonomy" id="630973"/>
    <lineage>
        <taxon>Bacteria</taxon>
        <taxon>Bacillati</taxon>
        <taxon>Actinomycetota</taxon>
        <taxon>Actinomycetes</taxon>
        <taxon>Pseudonocardiales</taxon>
        <taxon>Pseudonocardiaceae</taxon>
        <taxon>Pseudonocardia</taxon>
    </lineage>
</organism>
<keyword evidence="2" id="KW-1185">Reference proteome</keyword>
<dbReference type="AlphaFoldDB" id="A0A848DEH2"/>